<keyword evidence="7" id="KW-0547">Nucleotide-binding</keyword>
<protein>
    <recommendedName>
        <fullName evidence="3">Thymidine kinase, cytosolic</fullName>
        <ecNumber evidence="2">2.7.1.21</ecNumber>
    </recommendedName>
</protein>
<evidence type="ECO:0000256" key="10">
    <source>
        <dbReference type="ARBA" id="ARBA00022840"/>
    </source>
</evidence>
<evidence type="ECO:0000256" key="3">
    <source>
        <dbReference type="ARBA" id="ARBA00021150"/>
    </source>
</evidence>
<dbReference type="OrthoDB" id="439028at2759"/>
<dbReference type="GO" id="GO:0004797">
    <property type="term" value="F:thymidine kinase activity"/>
    <property type="evidence" value="ECO:0007669"/>
    <property type="project" value="UniProtKB-EC"/>
</dbReference>
<name>A0A6P4Y5G3_BRABE</name>
<keyword evidence="6" id="KW-0479">Metal-binding</keyword>
<keyword evidence="8" id="KW-0418">Kinase</keyword>
<dbReference type="FunFam" id="3.30.60.20:FF:000028">
    <property type="entry name" value="Thymidine kinase"/>
    <property type="match status" value="1"/>
</dbReference>
<dbReference type="PANTHER" id="PTHR11441">
    <property type="entry name" value="THYMIDINE KINASE"/>
    <property type="match status" value="1"/>
</dbReference>
<dbReference type="SUPFAM" id="SSF52540">
    <property type="entry name" value="P-loop containing nucleoside triphosphate hydrolases"/>
    <property type="match status" value="1"/>
</dbReference>
<keyword evidence="14" id="KW-1185">Reference proteome</keyword>
<dbReference type="FunFam" id="3.40.50.300:FF:001270">
    <property type="entry name" value="Thymidine kinase"/>
    <property type="match status" value="1"/>
</dbReference>
<dbReference type="PROSITE" id="PS00603">
    <property type="entry name" value="TK_CELLULAR_TYPE"/>
    <property type="match status" value="1"/>
</dbReference>
<dbReference type="RefSeq" id="XP_019613942.1">
    <property type="nucleotide sequence ID" value="XM_019758383.1"/>
</dbReference>
<evidence type="ECO:0000256" key="11">
    <source>
        <dbReference type="ARBA" id="ARBA00046642"/>
    </source>
</evidence>
<evidence type="ECO:0000256" key="1">
    <source>
        <dbReference type="ARBA" id="ARBA00007587"/>
    </source>
</evidence>
<evidence type="ECO:0000256" key="13">
    <source>
        <dbReference type="RuleBase" id="RU004165"/>
    </source>
</evidence>
<organism evidence="14 15">
    <name type="scientific">Branchiostoma belcheri</name>
    <name type="common">Amphioxus</name>
    <dbReference type="NCBI Taxonomy" id="7741"/>
    <lineage>
        <taxon>Eukaryota</taxon>
        <taxon>Metazoa</taxon>
        <taxon>Chordata</taxon>
        <taxon>Cephalochordata</taxon>
        <taxon>Leptocardii</taxon>
        <taxon>Amphioxiformes</taxon>
        <taxon>Branchiostomatidae</taxon>
        <taxon>Branchiostoma</taxon>
    </lineage>
</organism>
<dbReference type="AlphaFoldDB" id="A0A6P4Y5G3"/>
<comment type="subunit">
    <text evidence="11">Homotetramer. Tetramerization from dimerization is induced by ATP and increases catalytic efficiency due to a high affinity for thymidine. Tetramerization is inhibited by phosphorylation at Ser-13. Interacts (via the KEN box) with FZR1.</text>
</comment>
<dbReference type="GO" id="GO:0046872">
    <property type="term" value="F:metal ion binding"/>
    <property type="evidence" value="ECO:0007669"/>
    <property type="project" value="UniProtKB-KW"/>
</dbReference>
<accession>A0A6P4Y5G3</accession>
<dbReference type="Gene3D" id="3.40.50.300">
    <property type="entry name" value="P-loop containing nucleotide triphosphate hydrolases"/>
    <property type="match status" value="1"/>
</dbReference>
<dbReference type="GeneID" id="109461905"/>
<evidence type="ECO:0000256" key="2">
    <source>
        <dbReference type="ARBA" id="ARBA00012118"/>
    </source>
</evidence>
<dbReference type="GO" id="GO:0071897">
    <property type="term" value="P:DNA biosynthetic process"/>
    <property type="evidence" value="ECO:0007669"/>
    <property type="project" value="UniProtKB-KW"/>
</dbReference>
<proteinExistence type="inferred from homology"/>
<dbReference type="SUPFAM" id="SSF57716">
    <property type="entry name" value="Glucocorticoid receptor-like (DNA-binding domain)"/>
    <property type="match status" value="1"/>
</dbReference>
<evidence type="ECO:0000256" key="6">
    <source>
        <dbReference type="ARBA" id="ARBA00022723"/>
    </source>
</evidence>
<dbReference type="InterPro" id="IPR001267">
    <property type="entry name" value="Thymidine_kinase"/>
</dbReference>
<dbReference type="PANTHER" id="PTHR11441:SF0">
    <property type="entry name" value="THYMIDINE KINASE, CYTOSOLIC"/>
    <property type="match status" value="1"/>
</dbReference>
<keyword evidence="5" id="KW-0808">Transferase</keyword>
<dbReference type="Gene3D" id="3.30.60.20">
    <property type="match status" value="1"/>
</dbReference>
<dbReference type="InterPro" id="IPR027417">
    <property type="entry name" value="P-loop_NTPase"/>
</dbReference>
<dbReference type="EC" id="2.7.1.21" evidence="2"/>
<evidence type="ECO:0000256" key="7">
    <source>
        <dbReference type="ARBA" id="ARBA00022741"/>
    </source>
</evidence>
<keyword evidence="4" id="KW-0237">DNA synthesis</keyword>
<keyword evidence="9" id="KW-0862">Zinc</keyword>
<keyword evidence="10" id="KW-0067">ATP-binding</keyword>
<dbReference type="GO" id="GO:0042802">
    <property type="term" value="F:identical protein binding"/>
    <property type="evidence" value="ECO:0007669"/>
    <property type="project" value="UniProtKB-ARBA"/>
</dbReference>
<evidence type="ECO:0000313" key="15">
    <source>
        <dbReference type="RefSeq" id="XP_019613942.1"/>
    </source>
</evidence>
<evidence type="ECO:0000256" key="5">
    <source>
        <dbReference type="ARBA" id="ARBA00022679"/>
    </source>
</evidence>
<dbReference type="Pfam" id="PF00265">
    <property type="entry name" value="TK"/>
    <property type="match status" value="1"/>
</dbReference>
<dbReference type="GO" id="GO:0005524">
    <property type="term" value="F:ATP binding"/>
    <property type="evidence" value="ECO:0007669"/>
    <property type="project" value="UniProtKB-KW"/>
</dbReference>
<evidence type="ECO:0000256" key="9">
    <source>
        <dbReference type="ARBA" id="ARBA00022833"/>
    </source>
</evidence>
<evidence type="ECO:0000256" key="8">
    <source>
        <dbReference type="ARBA" id="ARBA00022777"/>
    </source>
</evidence>
<comment type="similarity">
    <text evidence="1 13">Belongs to the thymidine kinase family.</text>
</comment>
<evidence type="ECO:0000256" key="12">
    <source>
        <dbReference type="ARBA" id="ARBA00048113"/>
    </source>
</evidence>
<evidence type="ECO:0000313" key="14">
    <source>
        <dbReference type="Proteomes" id="UP000515135"/>
    </source>
</evidence>
<dbReference type="KEGG" id="bbel:109461905"/>
<gene>
    <name evidence="15" type="primary">LOC109461905</name>
</gene>
<dbReference type="InterPro" id="IPR020633">
    <property type="entry name" value="Thymidine_kinase_CS"/>
</dbReference>
<evidence type="ECO:0000256" key="4">
    <source>
        <dbReference type="ARBA" id="ARBA00022634"/>
    </source>
</evidence>
<dbReference type="Proteomes" id="UP000515135">
    <property type="component" value="Unplaced"/>
</dbReference>
<comment type="catalytic activity">
    <reaction evidence="12">
        <text>thymidine + ATP = dTMP + ADP + H(+)</text>
        <dbReference type="Rhea" id="RHEA:19129"/>
        <dbReference type="ChEBI" id="CHEBI:15378"/>
        <dbReference type="ChEBI" id="CHEBI:17748"/>
        <dbReference type="ChEBI" id="CHEBI:30616"/>
        <dbReference type="ChEBI" id="CHEBI:63528"/>
        <dbReference type="ChEBI" id="CHEBI:456216"/>
        <dbReference type="EC" id="2.7.1.21"/>
    </reaction>
    <physiologicalReaction direction="left-to-right" evidence="12">
        <dbReference type="Rhea" id="RHEA:19130"/>
    </physiologicalReaction>
</comment>
<dbReference type="GO" id="GO:0046104">
    <property type="term" value="P:thymidine metabolic process"/>
    <property type="evidence" value="ECO:0007669"/>
    <property type="project" value="TreeGrafter"/>
</dbReference>
<reference evidence="15" key="1">
    <citation type="submission" date="2025-08" db="UniProtKB">
        <authorList>
            <consortium name="RefSeq"/>
        </authorList>
    </citation>
    <scope>IDENTIFICATION</scope>
    <source>
        <tissue evidence="15">Gonad</tissue>
    </source>
</reference>
<sequence>MTYWGLCFGGLCEPVWRQLTAEFSEISAACFQLLVFSSKSWLTLRLELYSYLLSKHPHILQVKSRMMLGAAAMLENGQDVCNVDLVTKRRKGQIQVIFGPMFSGKTTELVRRIQRYKLAKQSCVLIKYARDNRYDKDGIATHDRHVTAAVATTKLYNIKDAVMPSQVIGIDEGQFFPDVVPFCDEMANQGKTVIVAALDGTFQKKGFGDILNLVPLAESVIKLQAVCMSCYNQASYTKRLGQETKVEVIGGCEKYMAVCRDCHQLSPSKIVQKELVASETPAGRDRQTGNSMCRQLFQSGDQGI</sequence>